<dbReference type="AlphaFoldDB" id="A0A0F9RXQ2"/>
<dbReference type="EMBL" id="LAZR01003105">
    <property type="protein sequence ID" value="KKN21953.1"/>
    <property type="molecule type" value="Genomic_DNA"/>
</dbReference>
<gene>
    <name evidence="2" type="ORF">LCGC14_0920180</name>
</gene>
<accession>A0A0F9RXQ2</accession>
<proteinExistence type="predicted"/>
<sequence length="637" mass="69359">MLNQMQAPIQFRVVRVNKGTNEREPIPLPQTEWSKEDAEKIEGIVLNDISGGGNYEAQCTDASGKNFSWKFAFPDTLYPSRTPPMSQAAAAPMPIMVPNNGLTGAPVGAVWQAPHGQGYQMPPTPPPAYTPTPYATPRYGMAPPQLGYPQGQMGYTQPYTAPQMPPFYPQSQPAVNPADAMRRELEQTRRDAAATEHRREREAADAKHQADMAKMAEEMRRLAEASSVQKPRGDDDPVLVALKAQNDLLKGKMDEQARSLDTEKAERARAEQDARHRDESARRDEQHRREMDELKRLIADSSANKTDPMMLMMMEHMRGAAEAQRDQNRVTAEAAAENARAAQQAPQQLMGLVESIRRSSGADTLMTNVAGAYDGAMGMMTRNMELVNQMIMGQQGSPVVGLIGESIEGVKELLTNVMSERQKTEQAAHKVKETEAQARMMHEQVVYAQATAAQAAAVAAQEGTPEAQQEAQAAAVAAQEKATQHADAVTEAVEAVTEAEAAEESEQEHEVKLFGVALKEVVALREHVAAQDLTIKTANDVAKGVIKSATHIKKAGVKIPAFVLYDEQMYADLIDHLLPGVPTDFAGMCVGEVTRLARLVKSHDDGIDALDTKAADPITPTVIEIVPEPEPEPALSG</sequence>
<comment type="caution">
    <text evidence="2">The sequence shown here is derived from an EMBL/GenBank/DDBJ whole genome shotgun (WGS) entry which is preliminary data.</text>
</comment>
<name>A0A0F9RXQ2_9ZZZZ</name>
<evidence type="ECO:0000313" key="2">
    <source>
        <dbReference type="EMBL" id="KKN21953.1"/>
    </source>
</evidence>
<evidence type="ECO:0000256" key="1">
    <source>
        <dbReference type="SAM" id="MobiDB-lite"/>
    </source>
</evidence>
<organism evidence="2">
    <name type="scientific">marine sediment metagenome</name>
    <dbReference type="NCBI Taxonomy" id="412755"/>
    <lineage>
        <taxon>unclassified sequences</taxon>
        <taxon>metagenomes</taxon>
        <taxon>ecological metagenomes</taxon>
    </lineage>
</organism>
<protein>
    <submittedName>
        <fullName evidence="2">Uncharacterized protein</fullName>
    </submittedName>
</protein>
<reference evidence="2" key="1">
    <citation type="journal article" date="2015" name="Nature">
        <title>Complex archaea that bridge the gap between prokaryotes and eukaryotes.</title>
        <authorList>
            <person name="Spang A."/>
            <person name="Saw J.H."/>
            <person name="Jorgensen S.L."/>
            <person name="Zaremba-Niedzwiedzka K."/>
            <person name="Martijn J."/>
            <person name="Lind A.E."/>
            <person name="van Eijk R."/>
            <person name="Schleper C."/>
            <person name="Guy L."/>
            <person name="Ettema T.J."/>
        </authorList>
    </citation>
    <scope>NUCLEOTIDE SEQUENCE</scope>
</reference>
<feature type="region of interest" description="Disordered" evidence="1">
    <location>
        <begin position="250"/>
        <end position="289"/>
    </location>
</feature>
<feature type="region of interest" description="Disordered" evidence="1">
    <location>
        <begin position="188"/>
        <end position="209"/>
    </location>
</feature>